<accession>A0ABT2NGL8</accession>
<organism evidence="2 3">
    <name type="scientific">Albidovulum sediminis</name>
    <dbReference type="NCBI Taxonomy" id="3066345"/>
    <lineage>
        <taxon>Bacteria</taxon>
        <taxon>Pseudomonadati</taxon>
        <taxon>Pseudomonadota</taxon>
        <taxon>Alphaproteobacteria</taxon>
        <taxon>Rhodobacterales</taxon>
        <taxon>Paracoccaceae</taxon>
        <taxon>Albidovulum</taxon>
    </lineage>
</organism>
<sequence>MRHHRKLTDDERRQIVEARAGGVPAAALACSFGVSPRTIYNTLNRARAPGPTAIRTRSVTTRVSDRDLTGFMAALAKRGITDRPAAVRRLMGAADKILMAPDPVTAAMLKGWTAEIQSHGTAINQIARKLNEARLIGRSPSYSADDEAAICALMAFTFTLIADFQDLWGARREAISREVDEALSGLKAGGCYS</sequence>
<dbReference type="Proteomes" id="UP001205601">
    <property type="component" value="Unassembled WGS sequence"/>
</dbReference>
<dbReference type="InterPro" id="IPR009057">
    <property type="entry name" value="Homeodomain-like_sf"/>
</dbReference>
<proteinExistence type="predicted"/>
<gene>
    <name evidence="2" type="ORF">N5I32_00140</name>
</gene>
<protein>
    <submittedName>
        <fullName evidence="2">Helix-turn-helix domain-containing protein</fullName>
    </submittedName>
</protein>
<dbReference type="SUPFAM" id="SSF46689">
    <property type="entry name" value="Homeodomain-like"/>
    <property type="match status" value="1"/>
</dbReference>
<keyword evidence="3" id="KW-1185">Reference proteome</keyword>
<reference evidence="3" key="1">
    <citation type="submission" date="2023-07" db="EMBL/GenBank/DDBJ databases">
        <title>Defluviimonas sediminis sp. nov., isolated from mangrove sediment.</title>
        <authorList>
            <person name="Liu L."/>
            <person name="Li J."/>
            <person name="Huang Y."/>
            <person name="Pan J."/>
            <person name="Li M."/>
        </authorList>
    </citation>
    <scope>NUCLEOTIDE SEQUENCE [LARGE SCALE GENOMIC DNA]</scope>
    <source>
        <strain evidence="3">FT324</strain>
    </source>
</reference>
<dbReference type="EMBL" id="JAOCQF010000001">
    <property type="protein sequence ID" value="MCT8327916.1"/>
    <property type="molecule type" value="Genomic_DNA"/>
</dbReference>
<evidence type="ECO:0000313" key="3">
    <source>
        <dbReference type="Proteomes" id="UP001205601"/>
    </source>
</evidence>
<dbReference type="Gene3D" id="1.10.10.60">
    <property type="entry name" value="Homeodomain-like"/>
    <property type="match status" value="1"/>
</dbReference>
<dbReference type="Pfam" id="PF13936">
    <property type="entry name" value="HTH_38"/>
    <property type="match status" value="1"/>
</dbReference>
<evidence type="ECO:0000313" key="2">
    <source>
        <dbReference type="EMBL" id="MCT8327916.1"/>
    </source>
</evidence>
<comment type="caution">
    <text evidence="2">The sequence shown here is derived from an EMBL/GenBank/DDBJ whole genome shotgun (WGS) entry which is preliminary data.</text>
</comment>
<feature type="domain" description="Transposase IS30-like HTH" evidence="1">
    <location>
        <begin position="4"/>
        <end position="45"/>
    </location>
</feature>
<dbReference type="PROSITE" id="PS51257">
    <property type="entry name" value="PROKAR_LIPOPROTEIN"/>
    <property type="match status" value="1"/>
</dbReference>
<name>A0ABT2NGL8_9RHOB</name>
<dbReference type="RefSeq" id="WP_261493371.1">
    <property type="nucleotide sequence ID" value="NZ_JAOCQF010000001.1"/>
</dbReference>
<dbReference type="InterPro" id="IPR025246">
    <property type="entry name" value="IS30-like_HTH"/>
</dbReference>
<evidence type="ECO:0000259" key="1">
    <source>
        <dbReference type="Pfam" id="PF13936"/>
    </source>
</evidence>